<keyword evidence="3" id="KW-1185">Reference proteome</keyword>
<feature type="region of interest" description="Disordered" evidence="1">
    <location>
        <begin position="89"/>
        <end position="131"/>
    </location>
</feature>
<protein>
    <submittedName>
        <fullName evidence="2">Uncharacterized protein</fullName>
    </submittedName>
</protein>
<proteinExistence type="predicted"/>
<accession>A0AAW0B4V6</accession>
<evidence type="ECO:0000313" key="3">
    <source>
        <dbReference type="Proteomes" id="UP001383192"/>
    </source>
</evidence>
<feature type="compositionally biased region" description="Basic residues" evidence="1">
    <location>
        <begin position="93"/>
        <end position="106"/>
    </location>
</feature>
<evidence type="ECO:0000256" key="1">
    <source>
        <dbReference type="SAM" id="MobiDB-lite"/>
    </source>
</evidence>
<dbReference type="Proteomes" id="UP001383192">
    <property type="component" value="Unassembled WGS sequence"/>
</dbReference>
<sequence>MSQKPGSQARTSHAPYAVWNWHGKGHARHMRTHSDNKIRCFIVARLKAAIFANLQRLECGDRTFGRIPRRRTNSALTAKFQCCRSWVRSPNASRKRKHGYVPKKRRGQEDKCPRSQLPYQQRRGRYGDDDTLLPPLHARAEGIIAYRAPSVQSASRPQLSPVV</sequence>
<name>A0AAW0B4V6_9AGAR</name>
<dbReference type="AlphaFoldDB" id="A0AAW0B4V6"/>
<reference evidence="2 3" key="1">
    <citation type="submission" date="2024-01" db="EMBL/GenBank/DDBJ databases">
        <title>A draft genome for a cacao thread blight-causing isolate of Paramarasmius palmivorus.</title>
        <authorList>
            <person name="Baruah I.K."/>
            <person name="Bukari Y."/>
            <person name="Amoako-Attah I."/>
            <person name="Meinhardt L.W."/>
            <person name="Bailey B.A."/>
            <person name="Cohen S.P."/>
        </authorList>
    </citation>
    <scope>NUCLEOTIDE SEQUENCE [LARGE SCALE GENOMIC DNA]</scope>
    <source>
        <strain evidence="2 3">GH-12</strain>
    </source>
</reference>
<evidence type="ECO:0000313" key="2">
    <source>
        <dbReference type="EMBL" id="KAK7020681.1"/>
    </source>
</evidence>
<gene>
    <name evidence="2" type="ORF">VNI00_017671</name>
</gene>
<dbReference type="EMBL" id="JAYKXP010000183">
    <property type="protein sequence ID" value="KAK7020681.1"/>
    <property type="molecule type" value="Genomic_DNA"/>
</dbReference>
<comment type="caution">
    <text evidence="2">The sequence shown here is derived from an EMBL/GenBank/DDBJ whole genome shotgun (WGS) entry which is preliminary data.</text>
</comment>
<organism evidence="2 3">
    <name type="scientific">Paramarasmius palmivorus</name>
    <dbReference type="NCBI Taxonomy" id="297713"/>
    <lineage>
        <taxon>Eukaryota</taxon>
        <taxon>Fungi</taxon>
        <taxon>Dikarya</taxon>
        <taxon>Basidiomycota</taxon>
        <taxon>Agaricomycotina</taxon>
        <taxon>Agaricomycetes</taxon>
        <taxon>Agaricomycetidae</taxon>
        <taxon>Agaricales</taxon>
        <taxon>Marasmiineae</taxon>
        <taxon>Marasmiaceae</taxon>
        <taxon>Paramarasmius</taxon>
    </lineage>
</organism>